<dbReference type="Gene3D" id="3.40.50.720">
    <property type="entry name" value="NAD(P)-binding Rossmann-like Domain"/>
    <property type="match status" value="1"/>
</dbReference>
<dbReference type="PANTHER" id="PTHR12126">
    <property type="entry name" value="NADH-UBIQUINONE OXIDOREDUCTASE 39 KDA SUBUNIT-RELATED"/>
    <property type="match status" value="1"/>
</dbReference>
<dbReference type="OrthoDB" id="9774199at2"/>
<evidence type="ECO:0000259" key="1">
    <source>
        <dbReference type="Pfam" id="PF13460"/>
    </source>
</evidence>
<comment type="caution">
    <text evidence="2">The sequence shown here is derived from an EMBL/GenBank/DDBJ whole genome shotgun (WGS) entry which is preliminary data.</text>
</comment>
<dbReference type="AlphaFoldDB" id="A0A2M8WU82"/>
<dbReference type="RefSeq" id="WP_100348525.1">
    <property type="nucleotide sequence ID" value="NZ_PGTZ01000006.1"/>
</dbReference>
<reference evidence="2 3" key="1">
    <citation type="submission" date="2017-11" db="EMBL/GenBank/DDBJ databases">
        <title>Genomic Encyclopedia of Archaeal and Bacterial Type Strains, Phase II (KMG-II): From Individual Species to Whole Genera.</title>
        <authorList>
            <person name="Goeker M."/>
        </authorList>
    </citation>
    <scope>NUCLEOTIDE SEQUENCE [LARGE SCALE GENOMIC DNA]</scope>
    <source>
        <strain evidence="2 3">DSM 22413</strain>
    </source>
</reference>
<dbReference type="GO" id="GO:0044877">
    <property type="term" value="F:protein-containing complex binding"/>
    <property type="evidence" value="ECO:0007669"/>
    <property type="project" value="TreeGrafter"/>
</dbReference>
<name>A0A2M8WU82_9MICO</name>
<evidence type="ECO:0000313" key="2">
    <source>
        <dbReference type="EMBL" id="PJI94500.1"/>
    </source>
</evidence>
<dbReference type="InterPro" id="IPR036291">
    <property type="entry name" value="NAD(P)-bd_dom_sf"/>
</dbReference>
<dbReference type="PANTHER" id="PTHR12126:SF11">
    <property type="entry name" value="NADH DEHYDROGENASE [UBIQUINONE] 1 ALPHA SUBCOMPLEX SUBUNIT 9, MITOCHONDRIAL"/>
    <property type="match status" value="1"/>
</dbReference>
<accession>A0A2M8WU82</accession>
<dbReference type="SUPFAM" id="SSF51735">
    <property type="entry name" value="NAD(P)-binding Rossmann-fold domains"/>
    <property type="match status" value="1"/>
</dbReference>
<dbReference type="InterPro" id="IPR016040">
    <property type="entry name" value="NAD(P)-bd_dom"/>
</dbReference>
<gene>
    <name evidence="2" type="ORF">CLV34_0339</name>
</gene>
<dbReference type="Pfam" id="PF13460">
    <property type="entry name" value="NAD_binding_10"/>
    <property type="match status" value="1"/>
</dbReference>
<sequence length="509" mass="55968">MDRPLTVAVTGVTGYVGGRLVPELLDAGYRVRALARDPRRLAGRSWADDVDLVRCDVADLDAVRAALEGADVAYYLVHSLGTGRDFEARDRHLARTFARAAREAGVRRIVYLGGLSPSGVRLSRHLASRREVGEILLSSGVPTTVLQAAVILGSGSASFEMLRYLTERLPVMTTPRWVSNRIQPIAVRDVLRYLVGSAEMPPDVSRTFDIGGPDVLTYRDLMQRYAHAAGLPRRLIVPVPVLTPRLSSLWVGLVTPVPSGIAKPLVESLEHEVVCQEDDVRELVPDPPDGLVGVDRALDLALQRIHDGEVTTRWSSASLPGAPSDPLPTDPDWSGGSFYVDERRTVVEAPADVLWQVIEEIGGHRGWYSWSLAWRVRGLMDRVAGGPGLRRGRRDERHLRVDDVLDFWRVEAIEPGRRLLLRAEMRLPGLAWLELRVDDAAEELGTPDDGPSPEDAAGAGRTYFAQRALFSPHGLAGQLYWWSVKPFHGVVFGGMQRNVAAEAARRADG</sequence>
<dbReference type="InterPro" id="IPR021295">
    <property type="entry name" value="DUF2867"/>
</dbReference>
<protein>
    <submittedName>
        <fullName evidence="2">Uncharacterized protein YbjT (DUF2867 family)</fullName>
    </submittedName>
</protein>
<organism evidence="2 3">
    <name type="scientific">Luteimicrobium subarcticum</name>
    <dbReference type="NCBI Taxonomy" id="620910"/>
    <lineage>
        <taxon>Bacteria</taxon>
        <taxon>Bacillati</taxon>
        <taxon>Actinomycetota</taxon>
        <taxon>Actinomycetes</taxon>
        <taxon>Micrococcales</taxon>
        <taxon>Luteimicrobium</taxon>
    </lineage>
</organism>
<dbReference type="InterPro" id="IPR051207">
    <property type="entry name" value="ComplexI_NDUFA9_subunit"/>
</dbReference>
<keyword evidence="3" id="KW-1185">Reference proteome</keyword>
<proteinExistence type="predicted"/>
<evidence type="ECO:0000313" key="3">
    <source>
        <dbReference type="Proteomes" id="UP000231586"/>
    </source>
</evidence>
<dbReference type="CDD" id="cd05245">
    <property type="entry name" value="SDR_a2"/>
    <property type="match status" value="1"/>
</dbReference>
<dbReference type="Pfam" id="PF11066">
    <property type="entry name" value="DUF2867"/>
    <property type="match status" value="1"/>
</dbReference>
<dbReference type="EMBL" id="PGTZ01000006">
    <property type="protein sequence ID" value="PJI94500.1"/>
    <property type="molecule type" value="Genomic_DNA"/>
</dbReference>
<feature type="domain" description="NAD(P)-binding" evidence="1">
    <location>
        <begin position="11"/>
        <end position="116"/>
    </location>
</feature>
<dbReference type="Proteomes" id="UP000231586">
    <property type="component" value="Unassembled WGS sequence"/>
</dbReference>